<sequence length="132" mass="14168">MPKSKRSQATKATVAAEGLSVQHRSQNKTRGPGLRAETLVRRYMVCLLLSTMNPRFGDLNPTPFRSAGGDVGHRPTLPNGICTRGGSTRARALGFRAHRGGPPTRRGVALEAPVAGDGRVWARRSSAIHFQG</sequence>
<dbReference type="GO" id="GO:0005581">
    <property type="term" value="C:collagen trimer"/>
    <property type="evidence" value="ECO:0007669"/>
    <property type="project" value="UniProtKB-KW"/>
</dbReference>
<accession>A0AAD3MJW3</accession>
<keyword evidence="2" id="KW-0176">Collagen</keyword>
<feature type="region of interest" description="Disordered" evidence="1">
    <location>
        <begin position="1"/>
        <end position="34"/>
    </location>
</feature>
<dbReference type="EMBL" id="BRZM01004207">
    <property type="protein sequence ID" value="GLD55510.1"/>
    <property type="molecule type" value="Genomic_DNA"/>
</dbReference>
<keyword evidence="3" id="KW-1185">Reference proteome</keyword>
<evidence type="ECO:0000313" key="2">
    <source>
        <dbReference type="EMBL" id="GLD55510.1"/>
    </source>
</evidence>
<name>A0AAD3MJW3_LATJO</name>
<organism evidence="2 3">
    <name type="scientific">Lates japonicus</name>
    <name type="common">Japanese lates</name>
    <dbReference type="NCBI Taxonomy" id="270547"/>
    <lineage>
        <taxon>Eukaryota</taxon>
        <taxon>Metazoa</taxon>
        <taxon>Chordata</taxon>
        <taxon>Craniata</taxon>
        <taxon>Vertebrata</taxon>
        <taxon>Euteleostomi</taxon>
        <taxon>Actinopterygii</taxon>
        <taxon>Neopterygii</taxon>
        <taxon>Teleostei</taxon>
        <taxon>Neoteleostei</taxon>
        <taxon>Acanthomorphata</taxon>
        <taxon>Carangaria</taxon>
        <taxon>Carangaria incertae sedis</taxon>
        <taxon>Centropomidae</taxon>
        <taxon>Lates</taxon>
    </lineage>
</organism>
<comment type="caution">
    <text evidence="2">The sequence shown here is derived from an EMBL/GenBank/DDBJ whole genome shotgun (WGS) entry which is preliminary data.</text>
</comment>
<dbReference type="AlphaFoldDB" id="A0AAD3MJW3"/>
<gene>
    <name evidence="2" type="ORF">AKAME5_002855600</name>
</gene>
<proteinExistence type="predicted"/>
<dbReference type="Proteomes" id="UP001279410">
    <property type="component" value="Unassembled WGS sequence"/>
</dbReference>
<evidence type="ECO:0000313" key="3">
    <source>
        <dbReference type="Proteomes" id="UP001279410"/>
    </source>
</evidence>
<evidence type="ECO:0000256" key="1">
    <source>
        <dbReference type="SAM" id="MobiDB-lite"/>
    </source>
</evidence>
<protein>
    <submittedName>
        <fullName evidence="2">Collagen alpha-1(I) chain-like protein</fullName>
    </submittedName>
</protein>
<reference evidence="2" key="1">
    <citation type="submission" date="2022-08" db="EMBL/GenBank/DDBJ databases">
        <title>Genome sequencing of akame (Lates japonicus).</title>
        <authorList>
            <person name="Hashiguchi Y."/>
            <person name="Takahashi H."/>
        </authorList>
    </citation>
    <scope>NUCLEOTIDE SEQUENCE</scope>
    <source>
        <strain evidence="2">Kochi</strain>
    </source>
</reference>